<protein>
    <submittedName>
        <fullName evidence="1">Uncharacterized protein</fullName>
    </submittedName>
</protein>
<gene>
    <name evidence="1" type="ORF">AFUS01_LOCUS7239</name>
</gene>
<comment type="caution">
    <text evidence="1">The sequence shown here is derived from an EMBL/GenBank/DDBJ whole genome shotgun (WGS) entry which is preliminary data.</text>
</comment>
<evidence type="ECO:0000313" key="2">
    <source>
        <dbReference type="Proteomes" id="UP000708208"/>
    </source>
</evidence>
<dbReference type="PANTHER" id="PTHR47331">
    <property type="entry name" value="PHD-TYPE DOMAIN-CONTAINING PROTEIN"/>
    <property type="match status" value="1"/>
</dbReference>
<name>A0A8J2JC62_9HEXA</name>
<sequence length="236" mass="26789">MLIKLTSDERWKTVTNKRLCFNCLQRGCQLSKHSNWKECVDGCLKMEVQTLGLTGRLDPLNIQWTNSQTNSLNESLNVSSKIAENETSEVFELVNVHTMSNLNLPIQTVNVSNLRSTWTYLSNVDVKPLVGAKPHILIGQDNYHWIAPREIIESPPNAPVATKTKLGWLIHAVNYCRQKVDYTFTIVNANKQEHESLHNLVKEHFKIESLGRLITMLSAMQKFKGPTTNSRDASTT</sequence>
<accession>A0A8J2JC62</accession>
<reference evidence="1" key="1">
    <citation type="submission" date="2021-06" db="EMBL/GenBank/DDBJ databases">
        <authorList>
            <person name="Hodson N. C."/>
            <person name="Mongue J. A."/>
            <person name="Jaron S. K."/>
        </authorList>
    </citation>
    <scope>NUCLEOTIDE SEQUENCE</scope>
</reference>
<evidence type="ECO:0000313" key="1">
    <source>
        <dbReference type="EMBL" id="CAG7717801.1"/>
    </source>
</evidence>
<organism evidence="1 2">
    <name type="scientific">Allacma fusca</name>
    <dbReference type="NCBI Taxonomy" id="39272"/>
    <lineage>
        <taxon>Eukaryota</taxon>
        <taxon>Metazoa</taxon>
        <taxon>Ecdysozoa</taxon>
        <taxon>Arthropoda</taxon>
        <taxon>Hexapoda</taxon>
        <taxon>Collembola</taxon>
        <taxon>Symphypleona</taxon>
        <taxon>Sminthuridae</taxon>
        <taxon>Allacma</taxon>
    </lineage>
</organism>
<keyword evidence="2" id="KW-1185">Reference proteome</keyword>
<dbReference type="PANTHER" id="PTHR47331:SF5">
    <property type="entry name" value="RIBONUCLEASE H"/>
    <property type="match status" value="1"/>
</dbReference>
<dbReference type="AlphaFoldDB" id="A0A8J2JC62"/>
<dbReference type="Proteomes" id="UP000708208">
    <property type="component" value="Unassembled WGS sequence"/>
</dbReference>
<dbReference type="OrthoDB" id="10055784at2759"/>
<proteinExistence type="predicted"/>
<dbReference type="EMBL" id="CAJVCH010048740">
    <property type="protein sequence ID" value="CAG7717801.1"/>
    <property type="molecule type" value="Genomic_DNA"/>
</dbReference>